<dbReference type="Pfam" id="PF08937">
    <property type="entry name" value="ThsB_TIR"/>
    <property type="match status" value="1"/>
</dbReference>
<evidence type="ECO:0000313" key="3">
    <source>
        <dbReference type="Proteomes" id="UP000714625"/>
    </source>
</evidence>
<dbReference type="Gene3D" id="3.40.50.11200">
    <property type="match status" value="1"/>
</dbReference>
<organism evidence="2 3">
    <name type="scientific">Vibrio alginolyticus</name>
    <dbReference type="NCBI Taxonomy" id="663"/>
    <lineage>
        <taxon>Bacteria</taxon>
        <taxon>Pseudomonadati</taxon>
        <taxon>Pseudomonadota</taxon>
        <taxon>Gammaproteobacteria</taxon>
        <taxon>Vibrionales</taxon>
        <taxon>Vibrionaceae</taxon>
        <taxon>Vibrio</taxon>
    </lineage>
</organism>
<reference evidence="2" key="1">
    <citation type="submission" date="2019-11" db="EMBL/GenBank/DDBJ databases">
        <authorList>
            <consortium name="PulseNet: The National Subtyping Network for Foodborne Disease Surveillance"/>
            <person name="Tarr C.L."/>
            <person name="Trees E."/>
            <person name="Katz L.S."/>
            <person name="Carleton-Romer H.A."/>
            <person name="Stroika S."/>
            <person name="Kucerova Z."/>
            <person name="Roache K.F."/>
            <person name="Sabol A.L."/>
            <person name="Besser J."/>
            <person name="Gerner-Smidt P."/>
        </authorList>
    </citation>
    <scope>NUCLEOTIDE SEQUENCE</scope>
    <source>
        <strain evidence="2">PNUSAV001129</strain>
    </source>
</reference>
<dbReference type="AlphaFoldDB" id="A0AA36UV88"/>
<sequence>MSLPRTFVGFSSTDIHYWRLMQAWKANKNIDFNFANCQLQTEVNSVNEAYIKRKCRERINMAGKYVLLIGQDTKSKHKYVRWEAEVAIEKGCTIIGVNLDGSRSMVRDTCPPIIRDIGAIFVPFSPAIVAHAIQNYEMHNDNNNYHYKDHVYTSLGYQL</sequence>
<dbReference type="Proteomes" id="UP000714625">
    <property type="component" value="Unassembled WGS sequence"/>
</dbReference>
<dbReference type="InterPro" id="IPR015032">
    <property type="entry name" value="ThsB__TIR-like_domain"/>
</dbReference>
<feature type="domain" description="Thoeris protein ThsB TIR-like" evidence="1">
    <location>
        <begin position="7"/>
        <end position="103"/>
    </location>
</feature>
<dbReference type="EMBL" id="AAXMUW010000080">
    <property type="protein sequence ID" value="EGQ9137887.1"/>
    <property type="molecule type" value="Genomic_DNA"/>
</dbReference>
<evidence type="ECO:0000313" key="2">
    <source>
        <dbReference type="EMBL" id="EGQ9137887.1"/>
    </source>
</evidence>
<protein>
    <recommendedName>
        <fullName evidence="1">Thoeris protein ThsB TIR-like domain-containing protein</fullName>
    </recommendedName>
</protein>
<evidence type="ECO:0000259" key="1">
    <source>
        <dbReference type="Pfam" id="PF08937"/>
    </source>
</evidence>
<proteinExistence type="predicted"/>
<gene>
    <name evidence="2" type="ORF">GHY86_22465</name>
</gene>
<accession>A0AA36UV88</accession>
<comment type="caution">
    <text evidence="2">The sequence shown here is derived from an EMBL/GenBank/DDBJ whole genome shotgun (WGS) entry which is preliminary data.</text>
</comment>
<name>A0AA36UV88_VIBAL</name>